<comment type="caution">
    <text evidence="7">The sequence shown here is derived from an EMBL/GenBank/DDBJ whole genome shotgun (WGS) entry which is preliminary data.</text>
</comment>
<keyword evidence="7" id="KW-0436">Ligase</keyword>
<accession>A0ABT3MPS6</accession>
<keyword evidence="8" id="KW-1185">Reference proteome</keyword>
<sequence>MPNRQPEDKAGVIFCCLFALLFWLPIPFGSKPEWAMILFSFLAVTLSLGWGLSLVVKGFRLGSVFLKGLHFHVGFLLIIFWLWLQQCPLPADWVEWLSPKAFASYTNASLLIGEPLPAKIPLSLDPYNTRLAYWLTLGYWLLFSLVLGVVKSQQQLRALAWALIAAGAFQASVGAFSILSGLETLLLSDKKSYLGVATGTFVNRNSFAGFLEMILAIGIGLQISGLGKSGRIPFKDRLVKFLTTLLSNKVLLRTCLAVMVIGMVMSRSRMGNAAFFASLVITGFLYVFCRRRLTKGVAFLFISLLAVDVAIVSQWFGLEQVIDRLEQTSLDHESRPNVAQLTVDIIRDYPLTGTGGGTYYTALTEYHDGSWRGFYDLAHIDLLQFPAEFGLPAYGILIAMVLLALWHGFQAMRHRKNPLMTGIGFGSFMGIVAILIHSTVDFNLQIPANGAYFVVLMALAVHARYLPSQRFRLEVTKPERCQESA</sequence>
<comment type="subcellular location">
    <subcellularLocation>
        <location evidence="1">Membrane</location>
        <topology evidence="1">Multi-pass membrane protein</topology>
    </subcellularLocation>
</comment>
<evidence type="ECO:0000313" key="7">
    <source>
        <dbReference type="EMBL" id="MCW7551374.1"/>
    </source>
</evidence>
<reference evidence="7 8" key="1">
    <citation type="submission" date="2022-10" db="EMBL/GenBank/DDBJ databases">
        <title>High-quality genome sequences of two octocoral-associated bacteria, Endozoicomonas euniceicola EF212 and Endozoicomonas gorgoniicola PS125.</title>
        <authorList>
            <person name="Chiou Y.-J."/>
            <person name="Chen Y.-H."/>
        </authorList>
    </citation>
    <scope>NUCLEOTIDE SEQUENCE [LARGE SCALE GENOMIC DNA]</scope>
    <source>
        <strain evidence="7 8">PS125</strain>
    </source>
</reference>
<dbReference type="Pfam" id="PF04932">
    <property type="entry name" value="Wzy_C"/>
    <property type="match status" value="1"/>
</dbReference>
<dbReference type="Proteomes" id="UP001209854">
    <property type="component" value="Unassembled WGS sequence"/>
</dbReference>
<evidence type="ECO:0000313" key="8">
    <source>
        <dbReference type="Proteomes" id="UP001209854"/>
    </source>
</evidence>
<dbReference type="GO" id="GO:0016874">
    <property type="term" value="F:ligase activity"/>
    <property type="evidence" value="ECO:0007669"/>
    <property type="project" value="UniProtKB-KW"/>
</dbReference>
<keyword evidence="4 5" id="KW-0472">Membrane</keyword>
<feature type="transmembrane region" description="Helical" evidence="5">
    <location>
        <begin position="64"/>
        <end position="84"/>
    </location>
</feature>
<evidence type="ECO:0000256" key="4">
    <source>
        <dbReference type="ARBA" id="ARBA00023136"/>
    </source>
</evidence>
<feature type="domain" description="O-antigen ligase-related" evidence="6">
    <location>
        <begin position="256"/>
        <end position="397"/>
    </location>
</feature>
<evidence type="ECO:0000256" key="3">
    <source>
        <dbReference type="ARBA" id="ARBA00022989"/>
    </source>
</evidence>
<keyword evidence="3 5" id="KW-1133">Transmembrane helix</keyword>
<organism evidence="7 8">
    <name type="scientific">Endozoicomonas gorgoniicola</name>
    <dbReference type="NCBI Taxonomy" id="1234144"/>
    <lineage>
        <taxon>Bacteria</taxon>
        <taxon>Pseudomonadati</taxon>
        <taxon>Pseudomonadota</taxon>
        <taxon>Gammaproteobacteria</taxon>
        <taxon>Oceanospirillales</taxon>
        <taxon>Endozoicomonadaceae</taxon>
        <taxon>Endozoicomonas</taxon>
    </lineage>
</organism>
<proteinExistence type="predicted"/>
<feature type="transmembrane region" description="Helical" evidence="5">
    <location>
        <begin position="131"/>
        <end position="150"/>
    </location>
</feature>
<dbReference type="InterPro" id="IPR007016">
    <property type="entry name" value="O-antigen_ligase-rel_domated"/>
</dbReference>
<gene>
    <name evidence="7" type="ORF">NX722_01690</name>
</gene>
<feature type="transmembrane region" description="Helical" evidence="5">
    <location>
        <begin position="34"/>
        <end position="52"/>
    </location>
</feature>
<dbReference type="PANTHER" id="PTHR37422">
    <property type="entry name" value="TEICHURONIC ACID BIOSYNTHESIS PROTEIN TUAE"/>
    <property type="match status" value="1"/>
</dbReference>
<dbReference type="EMBL" id="JAPFCC010000001">
    <property type="protein sequence ID" value="MCW7551374.1"/>
    <property type="molecule type" value="Genomic_DNA"/>
</dbReference>
<dbReference type="RefSeq" id="WP_262566433.1">
    <property type="nucleotide sequence ID" value="NZ_JAPFCC010000001.1"/>
</dbReference>
<evidence type="ECO:0000256" key="2">
    <source>
        <dbReference type="ARBA" id="ARBA00022692"/>
    </source>
</evidence>
<evidence type="ECO:0000259" key="6">
    <source>
        <dbReference type="Pfam" id="PF04932"/>
    </source>
</evidence>
<dbReference type="PANTHER" id="PTHR37422:SF13">
    <property type="entry name" value="LIPOPOLYSACCHARIDE BIOSYNTHESIS PROTEIN PA4999-RELATED"/>
    <property type="match status" value="1"/>
</dbReference>
<evidence type="ECO:0000256" key="5">
    <source>
        <dbReference type="SAM" id="Phobius"/>
    </source>
</evidence>
<feature type="transmembrane region" description="Helical" evidence="5">
    <location>
        <begin position="421"/>
        <end position="440"/>
    </location>
</feature>
<feature type="transmembrane region" description="Helical" evidence="5">
    <location>
        <begin position="391"/>
        <end position="409"/>
    </location>
</feature>
<feature type="transmembrane region" description="Helical" evidence="5">
    <location>
        <begin position="446"/>
        <end position="466"/>
    </location>
</feature>
<feature type="transmembrane region" description="Helical" evidence="5">
    <location>
        <begin position="296"/>
        <end position="316"/>
    </location>
</feature>
<feature type="transmembrane region" description="Helical" evidence="5">
    <location>
        <begin position="270"/>
        <end position="289"/>
    </location>
</feature>
<feature type="transmembrane region" description="Helical" evidence="5">
    <location>
        <begin position="238"/>
        <end position="264"/>
    </location>
</feature>
<feature type="transmembrane region" description="Helical" evidence="5">
    <location>
        <begin position="162"/>
        <end position="187"/>
    </location>
</feature>
<protein>
    <submittedName>
        <fullName evidence="7">O-antigen ligase family protein</fullName>
    </submittedName>
</protein>
<dbReference type="InterPro" id="IPR051533">
    <property type="entry name" value="WaaL-like"/>
</dbReference>
<feature type="transmembrane region" description="Helical" evidence="5">
    <location>
        <begin position="12"/>
        <end position="28"/>
    </location>
</feature>
<evidence type="ECO:0000256" key="1">
    <source>
        <dbReference type="ARBA" id="ARBA00004141"/>
    </source>
</evidence>
<feature type="transmembrane region" description="Helical" evidence="5">
    <location>
        <begin position="207"/>
        <end position="226"/>
    </location>
</feature>
<name>A0ABT3MPS6_9GAMM</name>
<keyword evidence="2 5" id="KW-0812">Transmembrane</keyword>